<comment type="caution">
    <text evidence="3">The sequence shown here is derived from an EMBL/GenBank/DDBJ whole genome shotgun (WGS) entry which is preliminary data.</text>
</comment>
<dbReference type="RefSeq" id="WP_193995841.1">
    <property type="nucleotide sequence ID" value="NZ_JADEXP010000347.1"/>
</dbReference>
<dbReference type="Proteomes" id="UP000615026">
    <property type="component" value="Unassembled WGS sequence"/>
</dbReference>
<accession>A0A929FCF8</accession>
<dbReference type="InterPro" id="IPR001031">
    <property type="entry name" value="Thioesterase"/>
</dbReference>
<dbReference type="GO" id="GO:0008610">
    <property type="term" value="P:lipid biosynthetic process"/>
    <property type="evidence" value="ECO:0007669"/>
    <property type="project" value="TreeGrafter"/>
</dbReference>
<dbReference type="PANTHER" id="PTHR11487:SF0">
    <property type="entry name" value="S-ACYL FATTY ACID SYNTHASE THIOESTERASE, MEDIUM CHAIN"/>
    <property type="match status" value="1"/>
</dbReference>
<sequence length="248" mass="27661">MAFLTPWLKVLSTSQQLPIRLFCFPYAGGSSHIFRCWPETISSKLEVCAVELPGRGHRFSELLMTELTAVVSAVTNAINPYLDRPYFLFGHSLGALLAYEVARSLQQKGQIEPAHLVISGRNAPHFPVSVPPIHKLPETEFIAAIRHYNGTPEAVLENPELLDLFLPVLRADFTMLETYQYRSKPQLSCPIKVYSGTTDTHTKPAGLAAWRQQTSGPFTQKLFPGDHFFLQPQQASLLSDLSVLADQL</sequence>
<dbReference type="PANTHER" id="PTHR11487">
    <property type="entry name" value="THIOESTERASE"/>
    <property type="match status" value="1"/>
</dbReference>
<organism evidence="3 4">
    <name type="scientific">Leptolyngbya cf. ectocarpi LEGE 11479</name>
    <dbReference type="NCBI Taxonomy" id="1828722"/>
    <lineage>
        <taxon>Bacteria</taxon>
        <taxon>Bacillati</taxon>
        <taxon>Cyanobacteriota</taxon>
        <taxon>Cyanophyceae</taxon>
        <taxon>Leptolyngbyales</taxon>
        <taxon>Leptolyngbyaceae</taxon>
        <taxon>Leptolyngbya group</taxon>
        <taxon>Leptolyngbya</taxon>
    </lineage>
</organism>
<dbReference type="InterPro" id="IPR029058">
    <property type="entry name" value="AB_hydrolase_fold"/>
</dbReference>
<feature type="domain" description="Thioesterase" evidence="2">
    <location>
        <begin position="20"/>
        <end position="240"/>
    </location>
</feature>
<evidence type="ECO:0000256" key="1">
    <source>
        <dbReference type="ARBA" id="ARBA00007169"/>
    </source>
</evidence>
<dbReference type="InterPro" id="IPR012223">
    <property type="entry name" value="TEII"/>
</dbReference>
<dbReference type="EMBL" id="JADEXP010000347">
    <property type="protein sequence ID" value="MBE9069954.1"/>
    <property type="molecule type" value="Genomic_DNA"/>
</dbReference>
<evidence type="ECO:0000259" key="2">
    <source>
        <dbReference type="Pfam" id="PF00975"/>
    </source>
</evidence>
<dbReference type="Gene3D" id="3.40.50.1820">
    <property type="entry name" value="alpha/beta hydrolase"/>
    <property type="match status" value="1"/>
</dbReference>
<name>A0A929FCF8_LEPEC</name>
<keyword evidence="4" id="KW-1185">Reference proteome</keyword>
<reference evidence="3" key="1">
    <citation type="submission" date="2020-10" db="EMBL/GenBank/DDBJ databases">
        <authorList>
            <person name="Castelo-Branco R."/>
            <person name="Eusebio N."/>
            <person name="Adriana R."/>
            <person name="Vieira A."/>
            <person name="Brugerolle De Fraissinette N."/>
            <person name="Rezende De Castro R."/>
            <person name="Schneider M.P."/>
            <person name="Vasconcelos V."/>
            <person name="Leao P.N."/>
        </authorList>
    </citation>
    <scope>NUCLEOTIDE SEQUENCE</scope>
    <source>
        <strain evidence="3">LEGE 11479</strain>
    </source>
</reference>
<protein>
    <submittedName>
        <fullName evidence="3">Thioesterase</fullName>
    </submittedName>
</protein>
<dbReference type="SUPFAM" id="SSF53474">
    <property type="entry name" value="alpha/beta-Hydrolases"/>
    <property type="match status" value="1"/>
</dbReference>
<dbReference type="AlphaFoldDB" id="A0A929FCF8"/>
<dbReference type="Pfam" id="PF00975">
    <property type="entry name" value="Thioesterase"/>
    <property type="match status" value="1"/>
</dbReference>
<comment type="similarity">
    <text evidence="1">Belongs to the thioesterase family.</text>
</comment>
<proteinExistence type="inferred from homology"/>
<evidence type="ECO:0000313" key="3">
    <source>
        <dbReference type="EMBL" id="MBE9069954.1"/>
    </source>
</evidence>
<evidence type="ECO:0000313" key="4">
    <source>
        <dbReference type="Proteomes" id="UP000615026"/>
    </source>
</evidence>
<gene>
    <name evidence="3" type="ORF">IQ260_25260</name>
</gene>